<comment type="caution">
    <text evidence="1">The sequence shown here is derived from an EMBL/GenBank/DDBJ whole genome shotgun (WGS) entry which is preliminary data.</text>
</comment>
<accession>A0A0P9CRU0</accession>
<reference evidence="1 2" key="1">
    <citation type="submission" date="2015-09" db="EMBL/GenBank/DDBJ databases">
        <title>Draft genome sequence of Alicyclobacillus ferrooxydans DSM 22381.</title>
        <authorList>
            <person name="Hemp J."/>
        </authorList>
    </citation>
    <scope>NUCLEOTIDE SEQUENCE [LARGE SCALE GENOMIC DNA]</scope>
    <source>
        <strain evidence="1 2">TC-34</strain>
    </source>
</reference>
<evidence type="ECO:0000313" key="1">
    <source>
        <dbReference type="EMBL" id="KPV42255.1"/>
    </source>
</evidence>
<keyword evidence="2" id="KW-1185">Reference proteome</keyword>
<proteinExistence type="predicted"/>
<dbReference type="AlphaFoldDB" id="A0A0P9CRU0"/>
<protein>
    <submittedName>
        <fullName evidence="1">Uncharacterized protein</fullName>
    </submittedName>
</protein>
<sequence>MFTRGFRSLWQRLVSSVNEGGTASNSSLWDELLFLMNIALSNIARTCFAFSVYRIVETQV</sequence>
<organism evidence="1 2">
    <name type="scientific">Alicyclobacillus ferrooxydans</name>
    <dbReference type="NCBI Taxonomy" id="471514"/>
    <lineage>
        <taxon>Bacteria</taxon>
        <taxon>Bacillati</taxon>
        <taxon>Bacillota</taxon>
        <taxon>Bacilli</taxon>
        <taxon>Bacillales</taxon>
        <taxon>Alicyclobacillaceae</taxon>
        <taxon>Alicyclobacillus</taxon>
    </lineage>
</organism>
<evidence type="ECO:0000313" key="2">
    <source>
        <dbReference type="Proteomes" id="UP000050482"/>
    </source>
</evidence>
<name>A0A0P9CRU0_9BACL</name>
<dbReference type="STRING" id="471514.AN477_18250"/>
<dbReference type="PATRIC" id="fig|471514.4.peg.4566"/>
<dbReference type="Proteomes" id="UP000050482">
    <property type="component" value="Unassembled WGS sequence"/>
</dbReference>
<dbReference type="EMBL" id="LJCO01000079">
    <property type="protein sequence ID" value="KPV42255.1"/>
    <property type="molecule type" value="Genomic_DNA"/>
</dbReference>
<gene>
    <name evidence="1" type="ORF">AN477_18250</name>
</gene>